<dbReference type="Pfam" id="PF02812">
    <property type="entry name" value="ELFV_dehydrog_N"/>
    <property type="match status" value="1"/>
</dbReference>
<evidence type="ECO:0000259" key="8">
    <source>
        <dbReference type="SMART" id="SM00839"/>
    </source>
</evidence>
<evidence type="ECO:0000256" key="4">
    <source>
        <dbReference type="PIRSR" id="PIRSR000185-1"/>
    </source>
</evidence>
<reference evidence="9 10" key="1">
    <citation type="submission" date="2018-11" db="EMBL/GenBank/DDBJ databases">
        <title>Genome squencing of methanotrophic bacteria isolated from alkaline groundwater in Korea.</title>
        <authorList>
            <person name="Nguyen L.N."/>
        </authorList>
    </citation>
    <scope>NUCLEOTIDE SEQUENCE [LARGE SCALE GENOMIC DNA]</scope>
    <source>
        <strain evidence="9 10">GW6</strain>
    </source>
</reference>
<gene>
    <name evidence="9" type="ORF">EHO51_11165</name>
</gene>
<dbReference type="PANTHER" id="PTHR11606:SF13">
    <property type="entry name" value="GLUTAMATE DEHYDROGENASE 1, MITOCHONDRIAL"/>
    <property type="match status" value="1"/>
</dbReference>
<proteinExistence type="inferred from homology"/>
<feature type="active site" description="Proton donor" evidence="4">
    <location>
        <position position="82"/>
    </location>
</feature>
<feature type="domain" description="Glutamate/phenylalanine/leucine/valine/L-tryptophan dehydrogenase C-terminal" evidence="8">
    <location>
        <begin position="145"/>
        <end position="371"/>
    </location>
</feature>
<sequence>MPAKSEIDPFSFRDEFGPAKIVHIWSPSVKLRAVVVIDNVAAGPAIGGTRMAPDVSVTECFRLARAMTLKNAACGLPHGGAKSVIFGDPDMAQADKERLIRVFAKSIEQLVDYIPGPDMGTDETAMAWVHDEIGRSVGLPAEIGGIPLDEIGATGFGVMIAACAAAPFADVSLRGARIVVQGFGAVGIHAARFLASKGARMVGVSDSRGAVADEDGLDIEALTALKRQGKSVGDLERARAVDPESLIALPCEIFIPAARPDVLRADNVDMLDCKLVVQGANIPATAEAERMMFARGIVSVPDFIANAGGVICASIEYSGGGEAAAFAAIEEKIGRNTRLTLERSRAESASPIDAAMELSTDRLRKIMQLRRWG</sequence>
<evidence type="ECO:0000256" key="7">
    <source>
        <dbReference type="RuleBase" id="RU004417"/>
    </source>
</evidence>
<dbReference type="GO" id="GO:0006538">
    <property type="term" value="P:L-glutamate catabolic process"/>
    <property type="evidence" value="ECO:0007669"/>
    <property type="project" value="TreeGrafter"/>
</dbReference>
<evidence type="ECO:0000256" key="3">
    <source>
        <dbReference type="PIRNR" id="PIRNR000185"/>
    </source>
</evidence>
<evidence type="ECO:0000313" key="9">
    <source>
        <dbReference type="EMBL" id="AZG77253.1"/>
    </source>
</evidence>
<dbReference type="EMBL" id="CP034086">
    <property type="protein sequence ID" value="AZG77253.1"/>
    <property type="molecule type" value="Genomic_DNA"/>
</dbReference>
<dbReference type="Gene3D" id="3.40.50.720">
    <property type="entry name" value="NAD(P)-binding Rossmann-like Domain"/>
    <property type="match status" value="1"/>
</dbReference>
<dbReference type="PANTHER" id="PTHR11606">
    <property type="entry name" value="GLUTAMATE DEHYDROGENASE"/>
    <property type="match status" value="1"/>
</dbReference>
<dbReference type="InterPro" id="IPR006096">
    <property type="entry name" value="Glu/Leu/Phe/Val/Trp_DH_C"/>
</dbReference>
<evidence type="ECO:0000256" key="2">
    <source>
        <dbReference type="ARBA" id="ARBA00023002"/>
    </source>
</evidence>
<dbReference type="KEGG" id="mros:EHO51_11165"/>
<dbReference type="Gene3D" id="3.40.50.10860">
    <property type="entry name" value="Leucine Dehydrogenase, chain A, domain 1"/>
    <property type="match status" value="1"/>
</dbReference>
<keyword evidence="5" id="KW-0520">NAD</keyword>
<feature type="binding site" evidence="5">
    <location>
        <position position="154"/>
    </location>
    <ligand>
        <name>NAD(+)</name>
        <dbReference type="ChEBI" id="CHEBI:57540"/>
    </ligand>
</feature>
<dbReference type="SUPFAM" id="SSF53223">
    <property type="entry name" value="Aminoacid dehydrogenase-like, N-terminal domain"/>
    <property type="match status" value="1"/>
</dbReference>
<name>A0A3G8M5K5_9HYPH</name>
<dbReference type="InterPro" id="IPR006095">
    <property type="entry name" value="Glu/Leu/Phe/Val/Trp_DH"/>
</dbReference>
<organism evidence="9 10">
    <name type="scientific">Methylocystis rosea</name>
    <dbReference type="NCBI Taxonomy" id="173366"/>
    <lineage>
        <taxon>Bacteria</taxon>
        <taxon>Pseudomonadati</taxon>
        <taxon>Pseudomonadota</taxon>
        <taxon>Alphaproteobacteria</taxon>
        <taxon>Hyphomicrobiales</taxon>
        <taxon>Methylocystaceae</taxon>
        <taxon>Methylocystis</taxon>
    </lineage>
</organism>
<dbReference type="InterPro" id="IPR036291">
    <property type="entry name" value="NAD(P)-bd_dom_sf"/>
</dbReference>
<dbReference type="SMART" id="SM00839">
    <property type="entry name" value="ELFV_dehydrog"/>
    <property type="match status" value="1"/>
</dbReference>
<dbReference type="Proteomes" id="UP000273982">
    <property type="component" value="Chromosome"/>
</dbReference>
<dbReference type="InterPro" id="IPR033524">
    <property type="entry name" value="Glu/Leu/Phe/Val_DH_AS"/>
</dbReference>
<dbReference type="Pfam" id="PF00208">
    <property type="entry name" value="ELFV_dehydrog"/>
    <property type="match status" value="1"/>
</dbReference>
<dbReference type="PIRSF" id="PIRSF000185">
    <property type="entry name" value="Glu_DH"/>
    <property type="match status" value="1"/>
</dbReference>
<feature type="binding site" evidence="5">
    <location>
        <position position="70"/>
    </location>
    <ligand>
        <name>substrate</name>
    </ligand>
</feature>
<keyword evidence="2 3" id="KW-0560">Oxidoreductase</keyword>
<dbReference type="InterPro" id="IPR006097">
    <property type="entry name" value="Glu/Leu/Phe/Val/Trp_DH_dimer"/>
</dbReference>
<dbReference type="GO" id="GO:0004352">
    <property type="term" value="F:glutamate dehydrogenase (NAD+) activity"/>
    <property type="evidence" value="ECO:0007669"/>
    <property type="project" value="TreeGrafter"/>
</dbReference>
<protein>
    <recommendedName>
        <fullName evidence="3">Glutamate dehydrogenase</fullName>
    </recommendedName>
</protein>
<evidence type="ECO:0000256" key="6">
    <source>
        <dbReference type="PIRSR" id="PIRSR000185-3"/>
    </source>
</evidence>
<evidence type="ECO:0000256" key="1">
    <source>
        <dbReference type="ARBA" id="ARBA00006382"/>
    </source>
</evidence>
<feature type="site" description="Important for catalysis" evidence="6">
    <location>
        <position position="118"/>
    </location>
</feature>
<comment type="similarity">
    <text evidence="1 3 7">Belongs to the Glu/Leu/Phe/Val dehydrogenases family.</text>
</comment>
<evidence type="ECO:0000256" key="5">
    <source>
        <dbReference type="PIRSR" id="PIRSR000185-2"/>
    </source>
</evidence>
<dbReference type="AlphaFoldDB" id="A0A3G8M5K5"/>
<keyword evidence="5" id="KW-0547">Nucleotide-binding</keyword>
<dbReference type="InterPro" id="IPR046346">
    <property type="entry name" value="Aminoacid_DH-like_N_sf"/>
</dbReference>
<dbReference type="SUPFAM" id="SSF51735">
    <property type="entry name" value="NAD(P)-binding Rossmann-fold domains"/>
    <property type="match status" value="1"/>
</dbReference>
<dbReference type="PROSITE" id="PS00074">
    <property type="entry name" value="GLFV_DEHYDROGENASE"/>
    <property type="match status" value="1"/>
</dbReference>
<evidence type="ECO:0000313" key="10">
    <source>
        <dbReference type="Proteomes" id="UP000273982"/>
    </source>
</evidence>
<accession>A0A3G8M5K5</accession>
<dbReference type="InterPro" id="IPR014362">
    <property type="entry name" value="Glu_DH"/>
</dbReference>
<dbReference type="PRINTS" id="PR00082">
    <property type="entry name" value="GLFDHDRGNASE"/>
</dbReference>
<dbReference type="RefSeq" id="WP_124738965.1">
    <property type="nucleotide sequence ID" value="NZ_CP034086.1"/>
</dbReference>
<dbReference type="GO" id="GO:0000166">
    <property type="term" value="F:nucleotide binding"/>
    <property type="evidence" value="ECO:0007669"/>
    <property type="project" value="UniProtKB-KW"/>
</dbReference>